<comment type="caution">
    <text evidence="2">The sequence shown here is derived from an EMBL/GenBank/DDBJ whole genome shotgun (WGS) entry which is preliminary data.</text>
</comment>
<gene>
    <name evidence="2" type="ORF">NLI96_g494</name>
</gene>
<feature type="region of interest" description="Disordered" evidence="1">
    <location>
        <begin position="1"/>
        <end position="139"/>
    </location>
</feature>
<evidence type="ECO:0000313" key="3">
    <source>
        <dbReference type="Proteomes" id="UP001212997"/>
    </source>
</evidence>
<sequence>MPVKTRGIQNKSTPAPGGATPKKRKSATEEKIKTPQSSPRKRGRKNANERVSTATSSTSTLSPASRSGTGTKTSRARVSRKKPNGKSTASSEIQQSSLSKGNGPDILQPCYDSDVEMPGYGGDESPPDDSDPSSFYQGLSAPLPLNQIDACYCGDEYCAPNMRQFRATFIEANRINEVCKFDGN</sequence>
<organism evidence="2 3">
    <name type="scientific">Meripilus lineatus</name>
    <dbReference type="NCBI Taxonomy" id="2056292"/>
    <lineage>
        <taxon>Eukaryota</taxon>
        <taxon>Fungi</taxon>
        <taxon>Dikarya</taxon>
        <taxon>Basidiomycota</taxon>
        <taxon>Agaricomycotina</taxon>
        <taxon>Agaricomycetes</taxon>
        <taxon>Polyporales</taxon>
        <taxon>Meripilaceae</taxon>
        <taxon>Meripilus</taxon>
    </lineage>
</organism>
<protein>
    <submittedName>
        <fullName evidence="2">Uncharacterized protein</fullName>
    </submittedName>
</protein>
<reference evidence="2" key="1">
    <citation type="submission" date="2022-07" db="EMBL/GenBank/DDBJ databases">
        <title>Genome Sequence of Physisporinus lineatus.</title>
        <authorList>
            <person name="Buettner E."/>
        </authorList>
    </citation>
    <scope>NUCLEOTIDE SEQUENCE</scope>
    <source>
        <strain evidence="2">VT162</strain>
    </source>
</reference>
<dbReference type="Proteomes" id="UP001212997">
    <property type="component" value="Unassembled WGS sequence"/>
</dbReference>
<dbReference type="EMBL" id="JANAWD010000008">
    <property type="protein sequence ID" value="KAJ3491701.1"/>
    <property type="molecule type" value="Genomic_DNA"/>
</dbReference>
<feature type="compositionally biased region" description="Polar residues" evidence="1">
    <location>
        <begin position="85"/>
        <end position="100"/>
    </location>
</feature>
<evidence type="ECO:0000313" key="2">
    <source>
        <dbReference type="EMBL" id="KAJ3491701.1"/>
    </source>
</evidence>
<feature type="compositionally biased region" description="Basic residues" evidence="1">
    <location>
        <begin position="74"/>
        <end position="84"/>
    </location>
</feature>
<name>A0AAD5VEN7_9APHY</name>
<evidence type="ECO:0000256" key="1">
    <source>
        <dbReference type="SAM" id="MobiDB-lite"/>
    </source>
</evidence>
<feature type="compositionally biased region" description="Low complexity" evidence="1">
    <location>
        <begin position="52"/>
        <end position="67"/>
    </location>
</feature>
<keyword evidence="3" id="KW-1185">Reference proteome</keyword>
<dbReference type="AlphaFoldDB" id="A0AAD5VEN7"/>
<accession>A0AAD5VEN7</accession>
<proteinExistence type="predicted"/>